<dbReference type="OrthoDB" id="9761875at2"/>
<name>A0A2S0KNW8_9FIRM</name>
<keyword evidence="5" id="KW-1185">Reference proteome</keyword>
<dbReference type="Pfam" id="PF21653">
    <property type="entry name" value="pulA_all-beta"/>
    <property type="match status" value="1"/>
</dbReference>
<dbReference type="SUPFAM" id="SSF51445">
    <property type="entry name" value="(Trans)glycosidases"/>
    <property type="match status" value="1"/>
</dbReference>
<comment type="similarity">
    <text evidence="1">Belongs to the glycosyl hydrolase 13 family.</text>
</comment>
<dbReference type="AlphaFoldDB" id="A0A2S0KNW8"/>
<dbReference type="InterPro" id="IPR011840">
    <property type="entry name" value="PulA_typeI"/>
</dbReference>
<dbReference type="Gene3D" id="3.20.20.80">
    <property type="entry name" value="Glycosidases"/>
    <property type="match status" value="1"/>
</dbReference>
<reference evidence="5" key="1">
    <citation type="submission" date="2018-02" db="EMBL/GenBank/DDBJ databases">
        <authorList>
            <person name="Holder M.E."/>
            <person name="Ajami N.J."/>
            <person name="Petrosino J.F."/>
        </authorList>
    </citation>
    <scope>NUCLEOTIDE SEQUENCE [LARGE SCALE GENOMIC DNA]</scope>
    <source>
        <strain evidence="5">CCUG 47711</strain>
    </source>
</reference>
<feature type="domain" description="Glycosyl hydrolase family 13 catalytic" evidence="3">
    <location>
        <begin position="146"/>
        <end position="578"/>
    </location>
</feature>
<sequence>MRKEKKKEFYNKNDLGCIYSEEKSSFKVFAPTAINVELALYRDAGQYDDLGLLVSHEDYIEKLPMKLGEFGVWEIAVEKDLKGQFYMFRVELPEGDINYAVDPYAKALSANGHRGAIIDLAETNPENWDPRIRAQLDSPTDAIIYEIHIRDFSISPDSGMKNKGKYLALTERGTKTPGGNSTGLDHLVELGVTHVQLLPIYDYVTVNELHYDPEDYNWGYDPQNYNAPEGSYSTDSTNPITRIKELKTAIQAIHDAGMRVIMDVVYNHTFSIDEGPFEKIAPGYYYRKTDEGVYTNGSGCGNEIASEAPMVRKFILDSILYWIEEFGIDGFRFDLMGLIDRETMKKIVRKVHTEIDSSILFLGEPWTGNVSALPIDQQVLKGTQTNNGFSVFNDNLRNAIKGGSDDASQGFATGADGEEVNIIRGVEGSYRDFTAKPSESINYVIAHDNLNMWDKILKTQELDEEAGFLQILDGQLFGETLDKYGDVETAVLAADPYASVDFDNVLEDECVRRSLLANGIVMTSQGIPFIYGGDEFLRTKYGDHNTYKSPDYVNMIRWENKDKFLEVSEYYQGLIKLRKEHPAFRMNDVELIKKHLVFLQVEDKFIVFKLRLHANQDEWKDIVVAYNANEKAHKLDLPEAESWNVVVNDKKAGTEIIETIKDSHVSVPKLSMMVLYSMG</sequence>
<dbReference type="Pfam" id="PF00128">
    <property type="entry name" value="Alpha-amylase"/>
    <property type="match status" value="1"/>
</dbReference>
<dbReference type="EMBL" id="CP027226">
    <property type="protein sequence ID" value="AVM42726.1"/>
    <property type="molecule type" value="Genomic_DNA"/>
</dbReference>
<dbReference type="Gene3D" id="2.60.40.1180">
    <property type="entry name" value="Golgi alpha-mannosidase II"/>
    <property type="match status" value="1"/>
</dbReference>
<dbReference type="Gene3D" id="2.60.40.10">
    <property type="entry name" value="Immunoglobulins"/>
    <property type="match status" value="1"/>
</dbReference>
<dbReference type="GO" id="GO:0004553">
    <property type="term" value="F:hydrolase activity, hydrolyzing O-glycosyl compounds"/>
    <property type="evidence" value="ECO:0007669"/>
    <property type="project" value="InterPro"/>
</dbReference>
<keyword evidence="2" id="KW-0136">Cellulose degradation</keyword>
<dbReference type="SUPFAM" id="SSF81296">
    <property type="entry name" value="E set domains"/>
    <property type="match status" value="1"/>
</dbReference>
<dbReference type="InterPro" id="IPR017853">
    <property type="entry name" value="GH"/>
</dbReference>
<keyword evidence="2" id="KW-0624">Polysaccharide degradation</keyword>
<evidence type="ECO:0000313" key="5">
    <source>
        <dbReference type="Proteomes" id="UP000237947"/>
    </source>
</evidence>
<dbReference type="GO" id="GO:0030245">
    <property type="term" value="P:cellulose catabolic process"/>
    <property type="evidence" value="ECO:0007669"/>
    <property type="project" value="UniProtKB-KW"/>
</dbReference>
<proteinExistence type="inferred from homology"/>
<dbReference type="Proteomes" id="UP000237947">
    <property type="component" value="Chromosome"/>
</dbReference>
<keyword evidence="2" id="KW-0119">Carbohydrate metabolism</keyword>
<dbReference type="KEGG" id="fsa:C5Q98_05640"/>
<dbReference type="Pfam" id="PF02922">
    <property type="entry name" value="CBM_48"/>
    <property type="match status" value="1"/>
</dbReference>
<organism evidence="4 5">
    <name type="scientific">Fastidiosipila sanguinis</name>
    <dbReference type="NCBI Taxonomy" id="236753"/>
    <lineage>
        <taxon>Bacteria</taxon>
        <taxon>Bacillati</taxon>
        <taxon>Bacillota</taxon>
        <taxon>Clostridia</taxon>
        <taxon>Eubacteriales</taxon>
        <taxon>Oscillospiraceae</taxon>
        <taxon>Fastidiosipila</taxon>
    </lineage>
</organism>
<evidence type="ECO:0000256" key="2">
    <source>
        <dbReference type="ARBA" id="ARBA00023001"/>
    </source>
</evidence>
<dbReference type="InterPro" id="IPR049117">
    <property type="entry name" value="pulA_all-beta"/>
</dbReference>
<evidence type="ECO:0000259" key="3">
    <source>
        <dbReference type="SMART" id="SM00642"/>
    </source>
</evidence>
<evidence type="ECO:0000313" key="4">
    <source>
        <dbReference type="EMBL" id="AVM42726.1"/>
    </source>
</evidence>
<protein>
    <submittedName>
        <fullName evidence="4">Type I pullulanase</fullName>
    </submittedName>
</protein>
<dbReference type="NCBIfam" id="TIGR02104">
    <property type="entry name" value="pulA_typeI"/>
    <property type="match status" value="1"/>
</dbReference>
<dbReference type="CDD" id="cd11341">
    <property type="entry name" value="AmyAc_Pullulanase_LD-like"/>
    <property type="match status" value="1"/>
</dbReference>
<dbReference type="InterPro" id="IPR013783">
    <property type="entry name" value="Ig-like_fold"/>
</dbReference>
<dbReference type="InterPro" id="IPR004193">
    <property type="entry name" value="Glyco_hydro_13_N"/>
</dbReference>
<gene>
    <name evidence="4" type="primary">pulA</name>
    <name evidence="4" type="ORF">C5Q98_05640</name>
</gene>
<accession>A0A2S0KNW8</accession>
<dbReference type="PANTHER" id="PTHR43002">
    <property type="entry name" value="GLYCOGEN DEBRANCHING ENZYME"/>
    <property type="match status" value="1"/>
</dbReference>
<dbReference type="RefSeq" id="WP_106012678.1">
    <property type="nucleotide sequence ID" value="NZ_CP027226.1"/>
</dbReference>
<dbReference type="CDD" id="cd02860">
    <property type="entry name" value="E_set_Pullulanase"/>
    <property type="match status" value="1"/>
</dbReference>
<dbReference type="InterPro" id="IPR014756">
    <property type="entry name" value="Ig_E-set"/>
</dbReference>
<dbReference type="SMR" id="A0A2S0KNW8"/>
<dbReference type="SMART" id="SM00642">
    <property type="entry name" value="Aamy"/>
    <property type="match status" value="1"/>
</dbReference>
<dbReference type="InterPro" id="IPR006047">
    <property type="entry name" value="GH13_cat_dom"/>
</dbReference>
<evidence type="ECO:0000256" key="1">
    <source>
        <dbReference type="ARBA" id="ARBA00008061"/>
    </source>
</evidence>
<dbReference type="InterPro" id="IPR013780">
    <property type="entry name" value="Glyco_hydro_b"/>
</dbReference>